<gene>
    <name evidence="3" type="ORF">D9O36_10175</name>
</gene>
<evidence type="ECO:0000313" key="4">
    <source>
        <dbReference type="Proteomes" id="UP000540519"/>
    </source>
</evidence>
<dbReference type="CDD" id="cd01646">
    <property type="entry name" value="RT_Bac_retron_I"/>
    <property type="match status" value="1"/>
</dbReference>
<evidence type="ECO:0000256" key="1">
    <source>
        <dbReference type="ARBA" id="ARBA00034120"/>
    </source>
</evidence>
<comment type="caution">
    <text evidence="3">The sequence shown here is derived from an EMBL/GenBank/DDBJ whole genome shotgun (WGS) entry which is preliminary data.</text>
</comment>
<dbReference type="AlphaFoldDB" id="A0A7X2ZTP4"/>
<dbReference type="EMBL" id="RCNR01000015">
    <property type="protein sequence ID" value="MUH36208.1"/>
    <property type="molecule type" value="Genomic_DNA"/>
</dbReference>
<dbReference type="OrthoDB" id="9780724at2"/>
<dbReference type="PROSITE" id="PS50878">
    <property type="entry name" value="RT_POL"/>
    <property type="match status" value="1"/>
</dbReference>
<accession>A0A7X2ZTP4</accession>
<sequence length="589" mass="70035">MKELEDYYSNPSIIKMLCKHRAKISHIRHKKHMTRDISYLNSTNKIVIPATNTEFTLIQSLFPTRRSWKKLNQHERLSKDRLNNSLERNEMRLWKSYKYEKYLVDRGHKKPEGWYINLISFCDEIRIKVSTVLTNGYKITPPEIFPLPKSHKNGKHIYRPIAKFSLQDKIVTSLLSRYLTINFDSVFMDCSYAFRARKNGKVPNHHDSIIEILKYRKKKKKLWVSECDIQKFFDTVQHGHLFKVFYETVHELDEKGIHISPLAIKLFALFLDSYSFNKDVLPKNKQSNYFKFRGVPVGQFGWVENELIDIYSKDYIVNNRIGVPQGNAVSCFIANLILNNVDRTVKAVDKDILYVRYCDDMVLAHPNRDICKHALEIYKQGISDNYLLYHEPKQFKNYNTKAKTFWKFKSKEPYYWGNKFLAEENVPWLSFVGYQINYKGEIRVRKSSIRKEIKKQVRETQRILISLGLDRNRNLIDINKFSRKSKNQLLFSLQQRFISMSVGRITIYNFDDSDLNHGLCWTNGFCLLNENPIAKKQLRELDKRREQQLSYLKRYLDDLEKEVTQSDEIPKHVRDIYFGLPFSYYNHIG</sequence>
<evidence type="ECO:0000313" key="3">
    <source>
        <dbReference type="EMBL" id="MUH36208.1"/>
    </source>
</evidence>
<proteinExistence type="inferred from homology"/>
<organism evidence="3 4">
    <name type="scientific">Zobellia amurskyensis</name>
    <dbReference type="NCBI Taxonomy" id="248905"/>
    <lineage>
        <taxon>Bacteria</taxon>
        <taxon>Pseudomonadati</taxon>
        <taxon>Bacteroidota</taxon>
        <taxon>Flavobacteriia</taxon>
        <taxon>Flavobacteriales</taxon>
        <taxon>Flavobacteriaceae</taxon>
        <taxon>Zobellia</taxon>
    </lineage>
</organism>
<feature type="domain" description="Reverse transcriptase" evidence="2">
    <location>
        <begin position="128"/>
        <end position="433"/>
    </location>
</feature>
<dbReference type="InterPro" id="IPR051083">
    <property type="entry name" value="GrpII_Intron_Splice-Mob/Def"/>
</dbReference>
<protein>
    <recommendedName>
        <fullName evidence="2">Reverse transcriptase domain-containing protein</fullName>
    </recommendedName>
</protein>
<dbReference type="RefSeq" id="WP_155599835.1">
    <property type="nucleotide sequence ID" value="NZ_RCNR01000015.1"/>
</dbReference>
<evidence type="ECO:0000259" key="2">
    <source>
        <dbReference type="PROSITE" id="PS50878"/>
    </source>
</evidence>
<dbReference type="Proteomes" id="UP000540519">
    <property type="component" value="Unassembled WGS sequence"/>
</dbReference>
<comment type="similarity">
    <text evidence="1">Belongs to the bacterial reverse transcriptase family.</text>
</comment>
<dbReference type="Pfam" id="PF00078">
    <property type="entry name" value="RVT_1"/>
    <property type="match status" value="1"/>
</dbReference>
<keyword evidence="4" id="KW-1185">Reference proteome</keyword>
<dbReference type="SUPFAM" id="SSF56672">
    <property type="entry name" value="DNA/RNA polymerases"/>
    <property type="match status" value="1"/>
</dbReference>
<dbReference type="PANTHER" id="PTHR34047:SF8">
    <property type="entry name" value="PROTEIN YKFC"/>
    <property type="match status" value="1"/>
</dbReference>
<dbReference type="InterPro" id="IPR000477">
    <property type="entry name" value="RT_dom"/>
</dbReference>
<reference evidence="3 4" key="1">
    <citation type="journal article" date="2019" name="Mar. Drugs">
        <title>Comparative Genomics and CAZyme Genome Repertoires of Marine Zobellia amurskyensis KMM 3526(T) and Zobellia laminariae KMM 3676(T).</title>
        <authorList>
            <person name="Chernysheva N."/>
            <person name="Bystritskaya E."/>
            <person name="Stenkova A."/>
            <person name="Golovkin I."/>
            <person name="Nedashkovskaya O."/>
            <person name="Isaeva M."/>
        </authorList>
    </citation>
    <scope>NUCLEOTIDE SEQUENCE [LARGE SCALE GENOMIC DNA]</scope>
    <source>
        <strain evidence="3 4">KMM 3526</strain>
    </source>
</reference>
<dbReference type="PANTHER" id="PTHR34047">
    <property type="entry name" value="NUCLEAR INTRON MATURASE 1, MITOCHONDRIAL-RELATED"/>
    <property type="match status" value="1"/>
</dbReference>
<dbReference type="InterPro" id="IPR043502">
    <property type="entry name" value="DNA/RNA_pol_sf"/>
</dbReference>
<name>A0A7X2ZTP4_9FLAO</name>